<evidence type="ECO:0000313" key="1">
    <source>
        <dbReference type="Araport" id="AT3G62990"/>
    </source>
</evidence>
<evidence type="ECO:0000313" key="7">
    <source>
        <dbReference type="Proteomes" id="UP000426265"/>
    </source>
</evidence>
<evidence type="ECO:0000313" key="4">
    <source>
        <dbReference type="EMBL" id="OAP04066.1"/>
    </source>
</evidence>
<accession>A0A384KQ19</accession>
<dbReference type="PANTHER" id="PTHR35726:SF4">
    <property type="entry name" value="GLUTAMIC ACID-RICH PROTEIN-LIKE"/>
    <property type="match status" value="1"/>
</dbReference>
<evidence type="ECO:0000313" key="5">
    <source>
        <dbReference type="EMBL" id="VYS61253.1"/>
    </source>
</evidence>
<sequence>MNMTKNNVVEVSTFLFFEASADSETTHQERGHDGDDVKGCDDCGEDAESCRCEMSTSQRMSRSTDFDTVEEVADVAGENEGHVDEDGEVNSYRKWPERRDGENLTVDSSSTGNDERLMSEIEKNRMFWEACLAS</sequence>
<gene>
    <name evidence="1" type="ordered locus">At3g62990</name>
    <name evidence="4" type="ordered locus">AXX17_At3g57270</name>
    <name evidence="5" type="ORF">AN1_LOCUS16686</name>
    <name evidence="3" type="ORF">AT9943_LOCUS14353</name>
    <name evidence="2" type="ORF">C24_LOCUS16558</name>
</gene>
<dbReference type="Proteomes" id="UP000426265">
    <property type="component" value="Unassembled WGS sequence"/>
</dbReference>
<reference evidence="2 8" key="3">
    <citation type="submission" date="2019-12" db="EMBL/GenBank/DDBJ databases">
        <authorList>
            <person name="Jiao W.-B."/>
            <person name="Schneeberger K."/>
        </authorList>
    </citation>
    <scope>NUCLEOTIDE SEQUENCE [LARGE SCALE GENOMIC DNA]</scope>
    <source>
        <strain evidence="7">cv. An-1</strain>
        <strain evidence="8">cv. C24</strain>
    </source>
</reference>
<dbReference type="EMBL" id="CACRSJ010000106">
    <property type="protein sequence ID" value="VYS61253.1"/>
    <property type="molecule type" value="Genomic_DNA"/>
</dbReference>
<dbReference type="Proteomes" id="UP000516314">
    <property type="component" value="Chromosome 3"/>
</dbReference>
<evidence type="ECO:0000313" key="2">
    <source>
        <dbReference type="EMBL" id="CAA0388187.1"/>
    </source>
</evidence>
<evidence type="ECO:0000313" key="3">
    <source>
        <dbReference type="EMBL" id="CAD5326597.1"/>
    </source>
</evidence>
<evidence type="ECO:0000313" key="9">
    <source>
        <dbReference type="Proteomes" id="UP000516314"/>
    </source>
</evidence>
<reference evidence="6" key="1">
    <citation type="journal article" date="2016" name="Proc. Natl. Acad. Sci. U.S.A.">
        <title>Chromosome-level assembly of Arabidopsis thaliana Ler reveals the extent of translocation and inversion polymorphisms.</title>
        <authorList>
            <person name="Zapata L."/>
            <person name="Ding J."/>
            <person name="Willing E.M."/>
            <person name="Hartwig B."/>
            <person name="Bezdan D."/>
            <person name="Jiao W.B."/>
            <person name="Patel V."/>
            <person name="Velikkakam James G."/>
            <person name="Koornneef M."/>
            <person name="Ossowski S."/>
            <person name="Schneeberger K."/>
        </authorList>
    </citation>
    <scope>NUCLEOTIDE SEQUENCE [LARGE SCALE GENOMIC DNA]</scope>
    <source>
        <strain evidence="6">cv. Landsberg erecta</strain>
    </source>
</reference>
<dbReference type="EMBL" id="LUHQ01000003">
    <property type="protein sequence ID" value="OAP04066.1"/>
    <property type="molecule type" value="Genomic_DNA"/>
</dbReference>
<reference evidence="3 9" key="4">
    <citation type="submission" date="2020-09" db="EMBL/GenBank/DDBJ databases">
        <authorList>
            <person name="Ashkenazy H."/>
        </authorList>
    </citation>
    <scope>NUCLEOTIDE SEQUENCE [LARGE SCALE GENOMIC DNA]</scope>
    <source>
        <strain evidence="9">cv. Cdm-0</strain>
    </source>
</reference>
<dbReference type="AlphaFoldDB" id="A0A384KQ19"/>
<dbReference type="GeneID" id="825474"/>
<protein>
    <submittedName>
        <fullName evidence="3">(thale cress) hypothetical protein</fullName>
    </submittedName>
</protein>
<reference evidence="4" key="2">
    <citation type="submission" date="2016-03" db="EMBL/GenBank/DDBJ databases">
        <title>Full-length assembly of Arabidopsis thaliana Ler reveals the complement of translocations and inversions.</title>
        <authorList>
            <person name="Zapata L."/>
            <person name="Schneeberger K."/>
            <person name="Ossowski S."/>
        </authorList>
    </citation>
    <scope>NUCLEOTIDE SEQUENCE [LARGE SCALE GENOMIC DNA]</scope>
    <source>
        <tissue evidence="4">Leaf</tissue>
    </source>
</reference>
<evidence type="ECO:0000313" key="8">
    <source>
        <dbReference type="Proteomes" id="UP000434276"/>
    </source>
</evidence>
<dbReference type="PANTHER" id="PTHR35726">
    <property type="entry name" value="GLUTAMIC ACID-RICH PROTEIN-LIKE"/>
    <property type="match status" value="1"/>
</dbReference>
<dbReference type="OrthoDB" id="1077311at2759"/>
<dbReference type="RefSeq" id="NP_191858.2">
    <property type="nucleotide sequence ID" value="NM_116164.3"/>
</dbReference>
<organism evidence="4 6">
    <name type="scientific">Arabidopsis thaliana</name>
    <name type="common">Mouse-ear cress</name>
    <dbReference type="NCBI Taxonomy" id="3702"/>
    <lineage>
        <taxon>Eukaryota</taxon>
        <taxon>Viridiplantae</taxon>
        <taxon>Streptophyta</taxon>
        <taxon>Embryophyta</taxon>
        <taxon>Tracheophyta</taxon>
        <taxon>Spermatophyta</taxon>
        <taxon>Magnoliopsida</taxon>
        <taxon>eudicotyledons</taxon>
        <taxon>Gunneridae</taxon>
        <taxon>Pentapetalae</taxon>
        <taxon>rosids</taxon>
        <taxon>malvids</taxon>
        <taxon>Brassicales</taxon>
        <taxon>Brassicaceae</taxon>
        <taxon>Camelineae</taxon>
        <taxon>Arabidopsis</taxon>
    </lineage>
</organism>
<dbReference type="KEGG" id="ath:AT3G62990"/>
<dbReference type="EMBL" id="LR881468">
    <property type="protein sequence ID" value="CAD5326597.1"/>
    <property type="molecule type" value="Genomic_DNA"/>
</dbReference>
<proteinExistence type="predicted"/>
<dbReference type="Proteomes" id="UP000434276">
    <property type="component" value="Unassembled WGS sequence"/>
</dbReference>
<dbReference type="ExpressionAtlas" id="A0A384KQ19">
    <property type="expression patterns" value="baseline and differential"/>
</dbReference>
<name>A0A384KQ19_ARATH</name>
<dbReference type="OMA" id="HVRWPER"/>
<dbReference type="EMBL" id="CACSHJ010000089">
    <property type="protein sequence ID" value="CAA0388187.1"/>
    <property type="molecule type" value="Genomic_DNA"/>
</dbReference>
<evidence type="ECO:0000313" key="6">
    <source>
        <dbReference type="Proteomes" id="UP000078284"/>
    </source>
</evidence>
<dbReference type="Araport" id="AT3G62990"/>
<dbReference type="Proteomes" id="UP000078284">
    <property type="component" value="Chromosome 3"/>
</dbReference>